<evidence type="ECO:0000256" key="3">
    <source>
        <dbReference type="ARBA" id="ARBA00004922"/>
    </source>
</evidence>
<dbReference type="InterPro" id="IPR036424">
    <property type="entry name" value="UPP_synth-like_sf"/>
</dbReference>
<keyword evidence="15" id="KW-1185">Reference proteome</keyword>
<evidence type="ECO:0000256" key="6">
    <source>
        <dbReference type="ARBA" id="ARBA00022679"/>
    </source>
</evidence>
<evidence type="ECO:0000256" key="4">
    <source>
        <dbReference type="ARBA" id="ARBA00005432"/>
    </source>
</evidence>
<keyword evidence="8" id="KW-0256">Endoplasmic reticulum</keyword>
<dbReference type="GO" id="GO:1904423">
    <property type="term" value="C:dehydrodolichyl diphosphate synthase complex"/>
    <property type="evidence" value="ECO:0007669"/>
    <property type="project" value="InterPro"/>
</dbReference>
<evidence type="ECO:0000313" key="15">
    <source>
        <dbReference type="Proteomes" id="UP000053825"/>
    </source>
</evidence>
<comment type="pathway">
    <text evidence="3">Protein modification; protein glycosylation.</text>
</comment>
<dbReference type="InterPro" id="IPR038887">
    <property type="entry name" value="Nus1/NgBR"/>
</dbReference>
<keyword evidence="6" id="KW-0808">Transferase</keyword>
<sequence>MKNLPRHIVVIFGAKEDDILFDCIRIIGWCITLGVPYISFFDINGFLVRNESLLKYELANRRPDLMERINWGKPNARFAQNGITDSKSKTRVCLLSWLDGKGEIVTLTKTLAEAVVTGTIKSEEIDIDLLDEKLNSRGIPDPDLGLIYGRLCSTYGVLPWQTRITEFFALSSLYVLPFICNCVLVSSTILTPLKTEGGLRVFKDGPRDFEYVLKRHTADCRSDDPDSKERRSNMGSSFIRYGRSDPDGNMERAFHGDSLKVNRFPRGKSPDIIIRFGRSELKNVDGDREFKRGRNDLNFIRYGRNVQMYPMEVDMTSVCSDLLSNNEIMDLHPYEARLLRLCNTLNNIDTEHRNSLDFLEDSKHD</sequence>
<proteinExistence type="inferred from homology"/>
<comment type="cofactor">
    <cofactor evidence="1">
        <name>Mg(2+)</name>
        <dbReference type="ChEBI" id="CHEBI:18420"/>
    </cofactor>
</comment>
<dbReference type="Proteomes" id="UP000053825">
    <property type="component" value="Unassembled WGS sequence"/>
</dbReference>
<comment type="subcellular location">
    <subcellularLocation>
        <location evidence="2">Endoplasmic reticulum membrane</location>
    </subcellularLocation>
</comment>
<keyword evidence="14" id="KW-0675">Receptor</keyword>
<evidence type="ECO:0000256" key="1">
    <source>
        <dbReference type="ARBA" id="ARBA00001946"/>
    </source>
</evidence>
<dbReference type="GO" id="GO:0045547">
    <property type="term" value="F:ditrans,polycis-polyprenyl diphosphate synthase [(2E,6E)-farnesyl diphosphate specific] activity"/>
    <property type="evidence" value="ECO:0007669"/>
    <property type="project" value="UniProtKB-EC"/>
</dbReference>
<dbReference type="STRING" id="597456.A0A0L7QQJ4"/>
<comment type="similarity">
    <text evidence="4">Belongs to the UPP synthase family.</text>
</comment>
<dbReference type="AlphaFoldDB" id="A0A0L7QQJ4"/>
<evidence type="ECO:0000256" key="12">
    <source>
        <dbReference type="ARBA" id="ARBA00047353"/>
    </source>
</evidence>
<evidence type="ECO:0000256" key="9">
    <source>
        <dbReference type="ARBA" id="ARBA00022842"/>
    </source>
</evidence>
<dbReference type="PANTHER" id="PTHR21528:SF0">
    <property type="entry name" value="DEHYDRODOLICHYL DIPHOSPHATE SYNTHASE COMPLEX SUBUNIT NUS1"/>
    <property type="match status" value="1"/>
</dbReference>
<evidence type="ECO:0000256" key="11">
    <source>
        <dbReference type="ARBA" id="ARBA00023136"/>
    </source>
</evidence>
<evidence type="ECO:0000256" key="2">
    <source>
        <dbReference type="ARBA" id="ARBA00004586"/>
    </source>
</evidence>
<dbReference type="OrthoDB" id="7667989at2759"/>
<evidence type="ECO:0000256" key="10">
    <source>
        <dbReference type="ARBA" id="ARBA00022989"/>
    </source>
</evidence>
<keyword evidence="10" id="KW-1133">Transmembrane helix</keyword>
<dbReference type="PANTHER" id="PTHR21528">
    <property type="entry name" value="DEHYDRODOLICHYL DIPHOSPHATE SYNTHASE COMPLEX SUBUNIT NUS1"/>
    <property type="match status" value="1"/>
</dbReference>
<accession>A0A0L7QQJ4</accession>
<dbReference type="GO" id="GO:0005789">
    <property type="term" value="C:endoplasmic reticulum membrane"/>
    <property type="evidence" value="ECO:0007669"/>
    <property type="project" value="UniProtKB-SubCell"/>
</dbReference>
<dbReference type="SUPFAM" id="SSF64005">
    <property type="entry name" value="Undecaprenyl diphosphate synthase"/>
    <property type="match status" value="1"/>
</dbReference>
<keyword evidence="7" id="KW-0812">Transmembrane</keyword>
<evidence type="ECO:0000313" key="14">
    <source>
        <dbReference type="EMBL" id="KOC60890.1"/>
    </source>
</evidence>
<protein>
    <recommendedName>
        <fullName evidence="5">ditrans,polycis-polyprenyl diphosphate synthase [(2E,6E)-farnesyldiphosphate specific]</fullName>
        <ecNumber evidence="5">2.5.1.87</ecNumber>
    </recommendedName>
</protein>
<evidence type="ECO:0000256" key="7">
    <source>
        <dbReference type="ARBA" id="ARBA00022692"/>
    </source>
</evidence>
<keyword evidence="11" id="KW-0472">Membrane</keyword>
<keyword evidence="9" id="KW-0460">Magnesium</keyword>
<reference evidence="14 15" key="1">
    <citation type="submission" date="2015-07" db="EMBL/GenBank/DDBJ databases">
        <title>The genome of Habropoda laboriosa.</title>
        <authorList>
            <person name="Pan H."/>
            <person name="Kapheim K."/>
        </authorList>
    </citation>
    <scope>NUCLEOTIDE SEQUENCE [LARGE SCALE GENOMIC DNA]</scope>
    <source>
        <strain evidence="14">0110345459</strain>
    </source>
</reference>
<evidence type="ECO:0000256" key="8">
    <source>
        <dbReference type="ARBA" id="ARBA00022824"/>
    </source>
</evidence>
<comment type="catalytic activity">
    <reaction evidence="12">
        <text>n isopentenyl diphosphate + (2E,6E)-farnesyl diphosphate = a di-trans,poly-cis-polyprenyl diphosphate + n diphosphate</text>
        <dbReference type="Rhea" id="RHEA:53008"/>
        <dbReference type="Rhea" id="RHEA-COMP:19494"/>
        <dbReference type="ChEBI" id="CHEBI:33019"/>
        <dbReference type="ChEBI" id="CHEBI:128769"/>
        <dbReference type="ChEBI" id="CHEBI:136960"/>
        <dbReference type="ChEBI" id="CHEBI:175763"/>
        <dbReference type="EC" id="2.5.1.87"/>
    </reaction>
</comment>
<gene>
    <name evidence="14" type="ORF">WH47_05668</name>
</gene>
<dbReference type="EC" id="2.5.1.87" evidence="5"/>
<dbReference type="Gene3D" id="3.40.1180.10">
    <property type="entry name" value="Decaprenyl diphosphate synthase-like"/>
    <property type="match status" value="1"/>
</dbReference>
<name>A0A0L7QQJ4_9HYME</name>
<dbReference type="UniPathway" id="UPA00378"/>
<evidence type="ECO:0000256" key="13">
    <source>
        <dbReference type="SAM" id="MobiDB-lite"/>
    </source>
</evidence>
<feature type="region of interest" description="Disordered" evidence="13">
    <location>
        <begin position="220"/>
        <end position="245"/>
    </location>
</feature>
<evidence type="ECO:0000256" key="5">
    <source>
        <dbReference type="ARBA" id="ARBA00012596"/>
    </source>
</evidence>
<organism evidence="14 15">
    <name type="scientific">Habropoda laboriosa</name>
    <dbReference type="NCBI Taxonomy" id="597456"/>
    <lineage>
        <taxon>Eukaryota</taxon>
        <taxon>Metazoa</taxon>
        <taxon>Ecdysozoa</taxon>
        <taxon>Arthropoda</taxon>
        <taxon>Hexapoda</taxon>
        <taxon>Insecta</taxon>
        <taxon>Pterygota</taxon>
        <taxon>Neoptera</taxon>
        <taxon>Endopterygota</taxon>
        <taxon>Hymenoptera</taxon>
        <taxon>Apocrita</taxon>
        <taxon>Aculeata</taxon>
        <taxon>Apoidea</taxon>
        <taxon>Anthophila</taxon>
        <taxon>Apidae</taxon>
        <taxon>Habropoda</taxon>
    </lineage>
</organism>
<dbReference type="EMBL" id="KQ414786">
    <property type="protein sequence ID" value="KOC60890.1"/>
    <property type="molecule type" value="Genomic_DNA"/>
</dbReference>
<feature type="compositionally biased region" description="Basic and acidic residues" evidence="13">
    <location>
        <begin position="220"/>
        <end position="232"/>
    </location>
</feature>